<dbReference type="AlphaFoldDB" id="A0A415AA94"/>
<organism evidence="1 2">
    <name type="scientific">Bacteroides fragilis</name>
    <dbReference type="NCBI Taxonomy" id="817"/>
    <lineage>
        <taxon>Bacteria</taxon>
        <taxon>Pseudomonadati</taxon>
        <taxon>Bacteroidota</taxon>
        <taxon>Bacteroidia</taxon>
        <taxon>Bacteroidales</taxon>
        <taxon>Bacteroidaceae</taxon>
        <taxon>Bacteroides</taxon>
    </lineage>
</organism>
<reference evidence="1 2" key="1">
    <citation type="journal article" date="2019" name="Nat. Med.">
        <title>A library of human gut bacterial isolates paired with longitudinal multiomics data enables mechanistic microbiome research.</title>
        <authorList>
            <person name="Poyet M."/>
            <person name="Groussin M."/>
            <person name="Gibbons S.M."/>
            <person name="Avila-Pacheco J."/>
            <person name="Jiang X."/>
            <person name="Kearney S.M."/>
            <person name="Perrotta A.R."/>
            <person name="Berdy B."/>
            <person name="Zhao S."/>
            <person name="Lieberman T.D."/>
            <person name="Swanson P.K."/>
            <person name="Smith M."/>
            <person name="Roesemann S."/>
            <person name="Alexander J.E."/>
            <person name="Rich S.A."/>
            <person name="Livny J."/>
            <person name="Vlamakis H."/>
            <person name="Clish C."/>
            <person name="Bullock K."/>
            <person name="Deik A."/>
            <person name="Scott J."/>
            <person name="Pierce K.A."/>
            <person name="Xavier R.J."/>
            <person name="Alm E.J."/>
        </authorList>
    </citation>
    <scope>NUCLEOTIDE SEQUENCE [LARGE SCALE GENOMIC DNA]</scope>
    <source>
        <strain evidence="1 2">BIOML-A1</strain>
    </source>
</reference>
<protein>
    <submittedName>
        <fullName evidence="1">Uncharacterized protein</fullName>
    </submittedName>
</protein>
<dbReference type="Proteomes" id="UP000429838">
    <property type="component" value="Unassembled WGS sequence"/>
</dbReference>
<dbReference type="EMBL" id="VWAQ01000003">
    <property type="protein sequence ID" value="KAA5209375.1"/>
    <property type="molecule type" value="Genomic_DNA"/>
</dbReference>
<accession>A0A415AA94</accession>
<proteinExistence type="predicted"/>
<comment type="caution">
    <text evidence="1">The sequence shown here is derived from an EMBL/GenBank/DDBJ whole genome shotgun (WGS) entry which is preliminary data.</text>
</comment>
<evidence type="ECO:0000313" key="2">
    <source>
        <dbReference type="Proteomes" id="UP000429838"/>
    </source>
</evidence>
<evidence type="ECO:0000313" key="1">
    <source>
        <dbReference type="EMBL" id="KAA5209375.1"/>
    </source>
</evidence>
<sequence>MVYPIRNFCRHVVWKEKKSFNQFITISGGQLCPFPIQIQKRANYSSFSPIREGFWSLFANSQSNFTQFYYSTNKIPINRYFSDKKKLVNLHKLN</sequence>
<gene>
    <name evidence="1" type="ORF">F2Z25_04260</name>
</gene>
<name>A0A415AA94_BACFG</name>